<keyword evidence="10" id="KW-1185">Reference proteome</keyword>
<feature type="chain" id="PRO_5015694225" evidence="6">
    <location>
        <begin position="26"/>
        <end position="601"/>
    </location>
</feature>
<dbReference type="GO" id="GO:0009279">
    <property type="term" value="C:cell outer membrane"/>
    <property type="evidence" value="ECO:0007669"/>
    <property type="project" value="UniProtKB-SubCell"/>
</dbReference>
<dbReference type="EMBL" id="QAOQ01000008">
    <property type="protein sequence ID" value="PTQ93656.1"/>
    <property type="molecule type" value="Genomic_DNA"/>
</dbReference>
<accession>A0A2T5J5V9</accession>
<feature type="signal peptide" evidence="6">
    <location>
        <begin position="1"/>
        <end position="25"/>
    </location>
</feature>
<evidence type="ECO:0000256" key="1">
    <source>
        <dbReference type="ARBA" id="ARBA00004442"/>
    </source>
</evidence>
<gene>
    <name evidence="9" type="ORF">C8P68_108119</name>
</gene>
<evidence type="ECO:0000256" key="5">
    <source>
        <dbReference type="ARBA" id="ARBA00023237"/>
    </source>
</evidence>
<organism evidence="9 10">
    <name type="scientific">Mucilaginibacter yixingensis</name>
    <dbReference type="NCBI Taxonomy" id="1295612"/>
    <lineage>
        <taxon>Bacteria</taxon>
        <taxon>Pseudomonadati</taxon>
        <taxon>Bacteroidota</taxon>
        <taxon>Sphingobacteriia</taxon>
        <taxon>Sphingobacteriales</taxon>
        <taxon>Sphingobacteriaceae</taxon>
        <taxon>Mucilaginibacter</taxon>
    </lineage>
</organism>
<reference evidence="9 10" key="1">
    <citation type="submission" date="2018-04" db="EMBL/GenBank/DDBJ databases">
        <title>Genomic Encyclopedia of Archaeal and Bacterial Type Strains, Phase II (KMG-II): from individual species to whole genera.</title>
        <authorList>
            <person name="Goeker M."/>
        </authorList>
    </citation>
    <scope>NUCLEOTIDE SEQUENCE [LARGE SCALE GENOMIC DNA]</scope>
    <source>
        <strain evidence="9 10">DSM 26809</strain>
    </source>
</reference>
<dbReference type="Pfam" id="PF07980">
    <property type="entry name" value="SusD_RagB"/>
    <property type="match status" value="1"/>
</dbReference>
<keyword evidence="3 6" id="KW-0732">Signal</keyword>
<evidence type="ECO:0000313" key="10">
    <source>
        <dbReference type="Proteomes" id="UP000244168"/>
    </source>
</evidence>
<dbReference type="InterPro" id="IPR011990">
    <property type="entry name" value="TPR-like_helical_dom_sf"/>
</dbReference>
<keyword evidence="5" id="KW-0998">Cell outer membrane</keyword>
<dbReference type="OrthoDB" id="608091at2"/>
<keyword evidence="4" id="KW-0472">Membrane</keyword>
<sequence length="601" mass="67368">MKTQNIRRQYWLCLLAILLFSACKKGGFLDAKTLSVIDEKAVFSDSTYSQQFINSRYTNIDFSYEPNRFGSNPSAGLESACDEAESATSLSLLSTTISNGALTPANNTDGLWGTAYTQIRALNIFLRNEKTIPLKSDSVRKYWEGQVRFLRAWYYSLLLKHYGGFPNVGNNVYTDDDKIDVPRSSYADCVSYILSECDAAAAMLPLNNLNPLPPYSATVDYGRITKGAALALKARVLLYAASPLTNAARGDDPNHLVSYGNADINRWKLAADAAQAVINLNQYSLYRASTPAFYQNFLTFQNPESVLAYYPPTTTPNNMFRETYCNPVSRGTRYTATVSMFPTQEMVDAFGMANGKAISDPASGYPGIGDNMYKNRDPRFYFTVLYNGALRAQNGYTGDQPVWTYTGVIASTTDNNLKTQGTDGIYKSNGTITGYYCYKMCADGVGPLGQELNRPRNLIRYAEILLDAAEANNEFSGPSSQIYTWLKDIRNRAGIAAGTDGMYGINPNMTQDQMRTFLQNERQVELAYEEQRFWDVRRWKIAPTTENKDMHGMEITRATNGTYSYRTIVVRKHVFRDAMYFFPIPQTEITKSPSLKQNPGY</sequence>
<proteinExistence type="inferred from homology"/>
<dbReference type="Proteomes" id="UP000244168">
    <property type="component" value="Unassembled WGS sequence"/>
</dbReference>
<name>A0A2T5J5V9_9SPHI</name>
<dbReference type="SUPFAM" id="SSF48452">
    <property type="entry name" value="TPR-like"/>
    <property type="match status" value="1"/>
</dbReference>
<evidence type="ECO:0000256" key="2">
    <source>
        <dbReference type="ARBA" id="ARBA00006275"/>
    </source>
</evidence>
<dbReference type="PROSITE" id="PS51257">
    <property type="entry name" value="PROKAR_LIPOPROTEIN"/>
    <property type="match status" value="1"/>
</dbReference>
<evidence type="ECO:0000313" key="9">
    <source>
        <dbReference type="EMBL" id="PTQ93656.1"/>
    </source>
</evidence>
<feature type="domain" description="RagB/SusD" evidence="7">
    <location>
        <begin position="317"/>
        <end position="601"/>
    </location>
</feature>
<dbReference type="InterPro" id="IPR012944">
    <property type="entry name" value="SusD_RagB_dom"/>
</dbReference>
<protein>
    <submittedName>
        <fullName evidence="9">Putative outer membrane starch-binding protein</fullName>
    </submittedName>
</protein>
<comment type="similarity">
    <text evidence="2">Belongs to the SusD family.</text>
</comment>
<evidence type="ECO:0000259" key="8">
    <source>
        <dbReference type="Pfam" id="PF14322"/>
    </source>
</evidence>
<evidence type="ECO:0000256" key="6">
    <source>
        <dbReference type="SAM" id="SignalP"/>
    </source>
</evidence>
<evidence type="ECO:0000256" key="3">
    <source>
        <dbReference type="ARBA" id="ARBA00022729"/>
    </source>
</evidence>
<dbReference type="AlphaFoldDB" id="A0A2T5J5V9"/>
<dbReference type="InterPro" id="IPR033985">
    <property type="entry name" value="SusD-like_N"/>
</dbReference>
<dbReference type="Gene3D" id="1.25.40.390">
    <property type="match status" value="1"/>
</dbReference>
<dbReference type="Pfam" id="PF14322">
    <property type="entry name" value="SusD-like_3"/>
    <property type="match status" value="1"/>
</dbReference>
<comment type="caution">
    <text evidence="9">The sequence shown here is derived from an EMBL/GenBank/DDBJ whole genome shotgun (WGS) entry which is preliminary data.</text>
</comment>
<comment type="subcellular location">
    <subcellularLocation>
        <location evidence="1">Cell outer membrane</location>
    </subcellularLocation>
</comment>
<evidence type="ECO:0000259" key="7">
    <source>
        <dbReference type="Pfam" id="PF07980"/>
    </source>
</evidence>
<dbReference type="RefSeq" id="WP_107830873.1">
    <property type="nucleotide sequence ID" value="NZ_CP160205.1"/>
</dbReference>
<evidence type="ECO:0000256" key="4">
    <source>
        <dbReference type="ARBA" id="ARBA00023136"/>
    </source>
</evidence>
<feature type="domain" description="SusD-like N-terminal" evidence="8">
    <location>
        <begin position="47"/>
        <end position="238"/>
    </location>
</feature>